<feature type="region of interest" description="Disordered" evidence="1">
    <location>
        <begin position="115"/>
        <end position="136"/>
    </location>
</feature>
<organism evidence="2 3">
    <name type="scientific">Ladona fulva</name>
    <name type="common">Scarce chaser dragonfly</name>
    <name type="synonym">Libellula fulva</name>
    <dbReference type="NCBI Taxonomy" id="123851"/>
    <lineage>
        <taxon>Eukaryota</taxon>
        <taxon>Metazoa</taxon>
        <taxon>Ecdysozoa</taxon>
        <taxon>Arthropoda</taxon>
        <taxon>Hexapoda</taxon>
        <taxon>Insecta</taxon>
        <taxon>Pterygota</taxon>
        <taxon>Palaeoptera</taxon>
        <taxon>Odonata</taxon>
        <taxon>Epiprocta</taxon>
        <taxon>Anisoptera</taxon>
        <taxon>Libelluloidea</taxon>
        <taxon>Libellulidae</taxon>
        <taxon>Ladona</taxon>
    </lineage>
</organism>
<gene>
    <name evidence="2" type="ORF">J437_LFUL016604</name>
</gene>
<accession>A0A8K0KNG0</accession>
<reference evidence="2" key="1">
    <citation type="submission" date="2013-04" db="EMBL/GenBank/DDBJ databases">
        <authorList>
            <person name="Qu J."/>
            <person name="Murali S.C."/>
            <person name="Bandaranaike D."/>
            <person name="Bellair M."/>
            <person name="Blankenburg K."/>
            <person name="Chao H."/>
            <person name="Dinh H."/>
            <person name="Doddapaneni H."/>
            <person name="Downs B."/>
            <person name="Dugan-Rocha S."/>
            <person name="Elkadiri S."/>
            <person name="Gnanaolivu R.D."/>
            <person name="Hernandez B."/>
            <person name="Javaid M."/>
            <person name="Jayaseelan J.C."/>
            <person name="Lee S."/>
            <person name="Li M."/>
            <person name="Ming W."/>
            <person name="Munidasa M."/>
            <person name="Muniz J."/>
            <person name="Nguyen L."/>
            <person name="Ongeri F."/>
            <person name="Osuji N."/>
            <person name="Pu L.-L."/>
            <person name="Puazo M."/>
            <person name="Qu C."/>
            <person name="Quiroz J."/>
            <person name="Raj R."/>
            <person name="Weissenberger G."/>
            <person name="Xin Y."/>
            <person name="Zou X."/>
            <person name="Han Y."/>
            <person name="Richards S."/>
            <person name="Worley K."/>
            <person name="Muzny D."/>
            <person name="Gibbs R."/>
        </authorList>
    </citation>
    <scope>NUCLEOTIDE SEQUENCE</scope>
    <source>
        <strain evidence="2">Sampled in the wild</strain>
    </source>
</reference>
<dbReference type="Proteomes" id="UP000792457">
    <property type="component" value="Unassembled WGS sequence"/>
</dbReference>
<dbReference type="EMBL" id="KZ309364">
    <property type="protein sequence ID" value="KAG8238524.1"/>
    <property type="molecule type" value="Genomic_DNA"/>
</dbReference>
<evidence type="ECO:0000313" key="2">
    <source>
        <dbReference type="EMBL" id="KAG8238524.1"/>
    </source>
</evidence>
<evidence type="ECO:0000313" key="3">
    <source>
        <dbReference type="Proteomes" id="UP000792457"/>
    </source>
</evidence>
<reference evidence="2" key="2">
    <citation type="submission" date="2017-10" db="EMBL/GenBank/DDBJ databases">
        <title>Ladona fulva Genome sequencing and assembly.</title>
        <authorList>
            <person name="Murali S."/>
            <person name="Richards S."/>
            <person name="Bandaranaike D."/>
            <person name="Bellair M."/>
            <person name="Blankenburg K."/>
            <person name="Chao H."/>
            <person name="Dinh H."/>
            <person name="Doddapaneni H."/>
            <person name="Dugan-Rocha S."/>
            <person name="Elkadiri S."/>
            <person name="Gnanaolivu R."/>
            <person name="Hernandez B."/>
            <person name="Skinner E."/>
            <person name="Javaid M."/>
            <person name="Lee S."/>
            <person name="Li M."/>
            <person name="Ming W."/>
            <person name="Munidasa M."/>
            <person name="Muniz J."/>
            <person name="Nguyen L."/>
            <person name="Hughes D."/>
            <person name="Osuji N."/>
            <person name="Pu L.-L."/>
            <person name="Puazo M."/>
            <person name="Qu C."/>
            <person name="Quiroz J."/>
            <person name="Raj R."/>
            <person name="Weissenberger G."/>
            <person name="Xin Y."/>
            <person name="Zou X."/>
            <person name="Han Y."/>
            <person name="Worley K."/>
            <person name="Muzny D."/>
            <person name="Gibbs R."/>
        </authorList>
    </citation>
    <scope>NUCLEOTIDE SEQUENCE</scope>
    <source>
        <strain evidence="2">Sampled in the wild</strain>
    </source>
</reference>
<keyword evidence="3" id="KW-1185">Reference proteome</keyword>
<dbReference type="AlphaFoldDB" id="A0A8K0KNG0"/>
<sequence>MVLALPVVHRKETRRAHACTILSALNSVRLGNGVPSVESNMSAKRGRTMVDVLGRLQEAFAQPKTNPAIFAPNLSLENAAVQPLIQDAQTLLHRPLPCSSAAAAALKLYGPTSRADKQREISRAAEKEATVLRNGK</sequence>
<feature type="compositionally biased region" description="Basic and acidic residues" evidence="1">
    <location>
        <begin position="115"/>
        <end position="130"/>
    </location>
</feature>
<comment type="caution">
    <text evidence="2">The sequence shown here is derived from an EMBL/GenBank/DDBJ whole genome shotgun (WGS) entry which is preliminary data.</text>
</comment>
<evidence type="ECO:0000256" key="1">
    <source>
        <dbReference type="SAM" id="MobiDB-lite"/>
    </source>
</evidence>
<protein>
    <submittedName>
        <fullName evidence="2">Uncharacterized protein</fullName>
    </submittedName>
</protein>
<proteinExistence type="predicted"/>
<name>A0A8K0KNG0_LADFU</name>